<feature type="domain" description="BPG-independent PGAM N-terminal" evidence="15">
    <location>
        <begin position="84"/>
        <end position="300"/>
    </location>
</feature>
<evidence type="ECO:0000256" key="6">
    <source>
        <dbReference type="ARBA" id="ARBA00023152"/>
    </source>
</evidence>
<feature type="active site" description="Phosphoserine intermediate" evidence="10 11">
    <location>
        <position position="64"/>
    </location>
</feature>
<keyword evidence="8 10" id="KW-0413">Isomerase</keyword>
<feature type="binding site" evidence="10 13">
    <location>
        <position position="409"/>
    </location>
    <ligand>
        <name>Mn(2+)</name>
        <dbReference type="ChEBI" id="CHEBI:29035"/>
        <label>1</label>
    </ligand>
</feature>
<name>A0A1G5S469_9FIRM</name>
<accession>A0A1G5S469</accession>
<dbReference type="GO" id="GO:0006007">
    <property type="term" value="P:glucose catabolic process"/>
    <property type="evidence" value="ECO:0007669"/>
    <property type="project" value="InterPro"/>
</dbReference>
<feature type="binding site" evidence="10 12">
    <location>
        <position position="125"/>
    </location>
    <ligand>
        <name>substrate</name>
    </ligand>
</feature>
<feature type="binding site" evidence="10 13">
    <location>
        <position position="446"/>
    </location>
    <ligand>
        <name>Mn(2+)</name>
        <dbReference type="ChEBI" id="CHEBI:29035"/>
        <label>2</label>
    </ligand>
</feature>
<feature type="binding site" evidence="10 13">
    <location>
        <position position="465"/>
    </location>
    <ligand>
        <name>Mn(2+)</name>
        <dbReference type="ChEBI" id="CHEBI:29035"/>
        <label>1</label>
    </ligand>
</feature>
<dbReference type="RefSeq" id="WP_092592074.1">
    <property type="nucleotide sequence ID" value="NZ_FMWL01000015.1"/>
</dbReference>
<feature type="binding site" evidence="10 12">
    <location>
        <position position="338"/>
    </location>
    <ligand>
        <name>substrate</name>
    </ligand>
</feature>
<dbReference type="SUPFAM" id="SSF53649">
    <property type="entry name" value="Alkaline phosphatase-like"/>
    <property type="match status" value="1"/>
</dbReference>
<dbReference type="GO" id="GO:0004619">
    <property type="term" value="F:phosphoglycerate mutase activity"/>
    <property type="evidence" value="ECO:0007669"/>
    <property type="project" value="UniProtKB-UniRule"/>
</dbReference>
<dbReference type="InterPro" id="IPR006124">
    <property type="entry name" value="Metalloenzyme"/>
</dbReference>
<comment type="catalytic activity">
    <reaction evidence="1 10">
        <text>(2R)-2-phosphoglycerate = (2R)-3-phosphoglycerate</text>
        <dbReference type="Rhea" id="RHEA:15901"/>
        <dbReference type="ChEBI" id="CHEBI:58272"/>
        <dbReference type="ChEBI" id="CHEBI:58289"/>
        <dbReference type="EC" id="5.4.2.12"/>
    </reaction>
</comment>
<feature type="binding site" evidence="10 13">
    <location>
        <position position="64"/>
    </location>
    <ligand>
        <name>Mn(2+)</name>
        <dbReference type="ChEBI" id="CHEBI:29035"/>
        <label>2</label>
    </ligand>
</feature>
<comment type="function">
    <text evidence="10">Catalyzes the interconversion of 2-phosphoglycerate and 3-phosphoglycerate.</text>
</comment>
<evidence type="ECO:0000256" key="1">
    <source>
        <dbReference type="ARBA" id="ARBA00000370"/>
    </source>
</evidence>
<dbReference type="Gene3D" id="3.40.1450.10">
    <property type="entry name" value="BPG-independent phosphoglycerate mutase, domain B"/>
    <property type="match status" value="1"/>
</dbReference>
<dbReference type="InterPro" id="IPR017850">
    <property type="entry name" value="Alkaline_phosphatase_core_sf"/>
</dbReference>
<dbReference type="HAMAP" id="MF_01038">
    <property type="entry name" value="GpmI"/>
    <property type="match status" value="1"/>
</dbReference>
<evidence type="ECO:0000256" key="12">
    <source>
        <dbReference type="PIRSR" id="PIRSR001492-2"/>
    </source>
</evidence>
<organism evidence="16 17">
    <name type="scientific">Acidaminobacter hydrogenoformans DSM 2784</name>
    <dbReference type="NCBI Taxonomy" id="1120920"/>
    <lineage>
        <taxon>Bacteria</taxon>
        <taxon>Bacillati</taxon>
        <taxon>Bacillota</taxon>
        <taxon>Clostridia</taxon>
        <taxon>Peptostreptococcales</taxon>
        <taxon>Acidaminobacteraceae</taxon>
        <taxon>Acidaminobacter</taxon>
    </lineage>
</organism>
<keyword evidence="17" id="KW-1185">Reference proteome</keyword>
<evidence type="ECO:0000256" key="8">
    <source>
        <dbReference type="ARBA" id="ARBA00023235"/>
    </source>
</evidence>
<dbReference type="PANTHER" id="PTHR31637:SF0">
    <property type="entry name" value="2,3-BISPHOSPHOGLYCERATE-INDEPENDENT PHOSPHOGLYCERATE MUTASE"/>
    <property type="match status" value="1"/>
</dbReference>
<feature type="binding site" evidence="10 12">
    <location>
        <begin position="155"/>
        <end position="156"/>
    </location>
    <ligand>
        <name>substrate</name>
    </ligand>
</feature>
<proteinExistence type="inferred from homology"/>
<dbReference type="SUPFAM" id="SSF64158">
    <property type="entry name" value="2,3-Bisphosphoglycerate-independent phosphoglycerate mutase, substrate-binding domain"/>
    <property type="match status" value="1"/>
</dbReference>
<dbReference type="GO" id="GO:0006096">
    <property type="term" value="P:glycolytic process"/>
    <property type="evidence" value="ECO:0007669"/>
    <property type="project" value="UniProtKB-UniRule"/>
</dbReference>
<dbReference type="NCBIfam" id="TIGR01307">
    <property type="entry name" value="pgm_bpd_ind"/>
    <property type="match status" value="1"/>
</dbReference>
<dbReference type="Proteomes" id="UP000199208">
    <property type="component" value="Unassembled WGS sequence"/>
</dbReference>
<evidence type="ECO:0000256" key="3">
    <source>
        <dbReference type="ARBA" id="ARBA00008819"/>
    </source>
</evidence>
<dbReference type="Pfam" id="PF01676">
    <property type="entry name" value="Metalloenzyme"/>
    <property type="match status" value="1"/>
</dbReference>
<comment type="subunit">
    <text evidence="10">Monomer.</text>
</comment>
<dbReference type="InterPro" id="IPR011258">
    <property type="entry name" value="BPG-indep_PGM_N"/>
</dbReference>
<feature type="binding site" evidence="10 12">
    <location>
        <position position="196"/>
    </location>
    <ligand>
        <name>substrate</name>
    </ligand>
</feature>
<comment type="pathway">
    <text evidence="2 10">Carbohydrate degradation; glycolysis; pyruvate from D-glyceraldehyde 3-phosphate: step 3/5.</text>
</comment>
<keyword evidence="5 10" id="KW-0479">Metal-binding</keyword>
<dbReference type="InterPro" id="IPR005995">
    <property type="entry name" value="Pgm_bpd_ind"/>
</dbReference>
<dbReference type="EC" id="5.4.2.12" evidence="4 10"/>
<evidence type="ECO:0000256" key="7">
    <source>
        <dbReference type="ARBA" id="ARBA00023211"/>
    </source>
</evidence>
<keyword evidence="6 10" id="KW-0324">Glycolysis</keyword>
<feature type="binding site" evidence="10 13">
    <location>
        <position position="405"/>
    </location>
    <ligand>
        <name>Mn(2+)</name>
        <dbReference type="ChEBI" id="CHEBI:29035"/>
        <label>1</label>
    </ligand>
</feature>
<evidence type="ECO:0000256" key="10">
    <source>
        <dbReference type="HAMAP-Rule" id="MF_01038"/>
    </source>
</evidence>
<reference evidence="16 17" key="1">
    <citation type="submission" date="2016-10" db="EMBL/GenBank/DDBJ databases">
        <authorList>
            <person name="de Groot N.N."/>
        </authorList>
    </citation>
    <scope>NUCLEOTIDE SEQUENCE [LARGE SCALE GENOMIC DNA]</scope>
    <source>
        <strain evidence="16 17">DSM 2784</strain>
    </source>
</reference>
<dbReference type="STRING" id="1120920.SAMN03080599_02542"/>
<evidence type="ECO:0000313" key="17">
    <source>
        <dbReference type="Proteomes" id="UP000199208"/>
    </source>
</evidence>
<feature type="binding site" evidence="10 13">
    <location>
        <position position="14"/>
    </location>
    <ligand>
        <name>Mn(2+)</name>
        <dbReference type="ChEBI" id="CHEBI:29035"/>
        <label>2</label>
    </ligand>
</feature>
<evidence type="ECO:0000256" key="4">
    <source>
        <dbReference type="ARBA" id="ARBA00012026"/>
    </source>
</evidence>
<dbReference type="GO" id="GO:0030145">
    <property type="term" value="F:manganese ion binding"/>
    <property type="evidence" value="ECO:0007669"/>
    <property type="project" value="UniProtKB-UniRule"/>
</dbReference>
<evidence type="ECO:0000256" key="5">
    <source>
        <dbReference type="ARBA" id="ARBA00022723"/>
    </source>
</evidence>
<dbReference type="PIRSF" id="PIRSF001492">
    <property type="entry name" value="IPGAM"/>
    <property type="match status" value="1"/>
</dbReference>
<dbReference type="Pfam" id="PF06415">
    <property type="entry name" value="iPGM_N"/>
    <property type="match status" value="1"/>
</dbReference>
<evidence type="ECO:0000256" key="13">
    <source>
        <dbReference type="PIRSR" id="PIRSR001492-3"/>
    </source>
</evidence>
<dbReference type="CDD" id="cd16010">
    <property type="entry name" value="iPGM"/>
    <property type="match status" value="1"/>
</dbReference>
<protein>
    <recommendedName>
        <fullName evidence="9 10">2,3-bisphosphoglycerate-independent phosphoglycerate mutase</fullName>
        <shortName evidence="10">BPG-independent PGAM</shortName>
        <shortName evidence="10">Phosphoglyceromutase</shortName>
        <shortName evidence="10">iPGM</shortName>
        <ecNumber evidence="4 10">5.4.2.12</ecNumber>
    </recommendedName>
</protein>
<feature type="binding site" evidence="10 12">
    <location>
        <position position="190"/>
    </location>
    <ligand>
        <name>substrate</name>
    </ligand>
</feature>
<keyword evidence="7 10" id="KW-0464">Manganese</keyword>
<dbReference type="Gene3D" id="3.40.720.10">
    <property type="entry name" value="Alkaline Phosphatase, subunit A"/>
    <property type="match status" value="1"/>
</dbReference>
<dbReference type="UniPathway" id="UPA00109">
    <property type="reaction ID" value="UER00186"/>
</dbReference>
<evidence type="ECO:0000313" key="16">
    <source>
        <dbReference type="EMBL" id="SCZ80968.1"/>
    </source>
</evidence>
<comment type="cofactor">
    <cofactor evidence="10">
        <name>Mn(2+)</name>
        <dbReference type="ChEBI" id="CHEBI:29035"/>
    </cofactor>
    <text evidence="10">Binds 2 manganese ions per subunit.</text>
</comment>
<dbReference type="FunFam" id="3.40.1450.10:FF:000001">
    <property type="entry name" value="2,3-bisphosphoglycerate-independent phosphoglycerate mutase"/>
    <property type="match status" value="1"/>
</dbReference>
<evidence type="ECO:0000256" key="11">
    <source>
        <dbReference type="PIRSR" id="PIRSR001492-1"/>
    </source>
</evidence>
<evidence type="ECO:0000259" key="15">
    <source>
        <dbReference type="Pfam" id="PF06415"/>
    </source>
</evidence>
<feature type="domain" description="Metalloenzyme" evidence="14">
    <location>
        <begin position="7"/>
        <end position="504"/>
    </location>
</feature>
<dbReference type="AlphaFoldDB" id="A0A1G5S469"/>
<sequence>METNKAPVMLIVLDGWGYNQNLEGNAIEAAKTPVFNRLMKTRPHVLVGASGMDVGLPEGQMGNSEVGHLNIGAGRVVYQELTRITKSILDGDFYENPALTTAVDTAIKNGKNLHLLGLVSDGGVHSHMEHLKALVDLAAGRGLENVFIHAFLDGRDTSPTSGLRFVEELEGHLAPAGAAVKGKIATVSGRYYAMDRDKRWERVERAYNALVHGEGHKADGAVQAIRDSYAKEVLDEFVEPVVIQEAGAPVAKIQEGDSVIFFNFRPDRAREMTRALTDPAFDGFNHQYFPLHYVCMTQYDITMPNVAVAYAPQVISNTLGEYLGALGKRQLRIAETEKYAHVTFFFNGGVEAPNPGEDRKLIPSPKVATYDLKPEMSALEVTEGVLEALDSHQYDLIVLNFANPDMVGHTGVFDAAVKAVETVDQCLGRIVEKLEALKGSAIITADHGNAEMMVDYETHESFTAHTTNPVPCLLLCQKEGVKLKSGGRLCDLAPTLLELMGLEKPAEMTGVSLIEN</sequence>
<dbReference type="GO" id="GO:0005829">
    <property type="term" value="C:cytosol"/>
    <property type="evidence" value="ECO:0007669"/>
    <property type="project" value="TreeGrafter"/>
</dbReference>
<evidence type="ECO:0000256" key="9">
    <source>
        <dbReference type="ARBA" id="ARBA00071648"/>
    </source>
</evidence>
<dbReference type="OrthoDB" id="9800863at2"/>
<gene>
    <name evidence="10" type="primary">gpmI</name>
    <name evidence="16" type="ORF">SAMN03080599_02542</name>
</gene>
<feature type="binding site" evidence="10 12">
    <location>
        <begin position="265"/>
        <end position="268"/>
    </location>
    <ligand>
        <name>substrate</name>
    </ligand>
</feature>
<comment type="similarity">
    <text evidence="3 10">Belongs to the BPG-independent phosphoglycerate mutase family.</text>
</comment>
<dbReference type="InterPro" id="IPR036646">
    <property type="entry name" value="PGAM_B_sf"/>
</dbReference>
<evidence type="ECO:0000259" key="14">
    <source>
        <dbReference type="Pfam" id="PF01676"/>
    </source>
</evidence>
<evidence type="ECO:0000256" key="2">
    <source>
        <dbReference type="ARBA" id="ARBA00004798"/>
    </source>
</evidence>
<feature type="binding site" evidence="10 13">
    <location>
        <position position="447"/>
    </location>
    <ligand>
        <name>Mn(2+)</name>
        <dbReference type="ChEBI" id="CHEBI:29035"/>
        <label>2</label>
    </ligand>
</feature>
<dbReference type="PANTHER" id="PTHR31637">
    <property type="entry name" value="2,3-BISPHOSPHOGLYCERATE-INDEPENDENT PHOSPHOGLYCERATE MUTASE"/>
    <property type="match status" value="1"/>
</dbReference>
<dbReference type="EMBL" id="FMWL01000015">
    <property type="protein sequence ID" value="SCZ80968.1"/>
    <property type="molecule type" value="Genomic_DNA"/>
</dbReference>